<dbReference type="Proteomes" id="UP000521943">
    <property type="component" value="Unassembled WGS sequence"/>
</dbReference>
<organism evidence="1 2">
    <name type="scientific">Ephemerocybe angulata</name>
    <dbReference type="NCBI Taxonomy" id="980116"/>
    <lineage>
        <taxon>Eukaryota</taxon>
        <taxon>Fungi</taxon>
        <taxon>Dikarya</taxon>
        <taxon>Basidiomycota</taxon>
        <taxon>Agaricomycotina</taxon>
        <taxon>Agaricomycetes</taxon>
        <taxon>Agaricomycetidae</taxon>
        <taxon>Agaricales</taxon>
        <taxon>Agaricineae</taxon>
        <taxon>Psathyrellaceae</taxon>
        <taxon>Ephemerocybe</taxon>
    </lineage>
</organism>
<dbReference type="AlphaFoldDB" id="A0A8H6HBI5"/>
<dbReference type="EMBL" id="JACGCI010000157">
    <property type="protein sequence ID" value="KAF6743156.1"/>
    <property type="molecule type" value="Genomic_DNA"/>
</dbReference>
<proteinExistence type="predicted"/>
<protein>
    <submittedName>
        <fullName evidence="1">Uncharacterized protein</fullName>
    </submittedName>
</protein>
<dbReference type="OrthoDB" id="10391961at2759"/>
<accession>A0A8H6HBI5</accession>
<evidence type="ECO:0000313" key="2">
    <source>
        <dbReference type="Proteomes" id="UP000521943"/>
    </source>
</evidence>
<sequence length="224" mass="26093">MLGRKIPKAEYNAHFPPFCIYGKDPDPPLHGTDVSGMEAPIYGLGYLIYCPWAEIRYKVCKSPWNEVILDNWKEKDCQPPLDSLERYGLMAPDMTALPHDYIFVRIGINSVSVLEGLQTDEKRNFLFRQATLALGLELGSFDPVDNLVWKRWPRSRKTRELDLEYPSCKWRHEWWPCKDKGRPDLNDNPPHSKPENFESLPHLPKSLVEIIECRHRFSSKIENA</sequence>
<comment type="caution">
    <text evidence="1">The sequence shown here is derived from an EMBL/GenBank/DDBJ whole genome shotgun (WGS) entry which is preliminary data.</text>
</comment>
<keyword evidence="2" id="KW-1185">Reference proteome</keyword>
<gene>
    <name evidence="1" type="ORF">DFP72DRAFT_935314</name>
</gene>
<evidence type="ECO:0000313" key="1">
    <source>
        <dbReference type="EMBL" id="KAF6743156.1"/>
    </source>
</evidence>
<name>A0A8H6HBI5_9AGAR</name>
<reference evidence="1 2" key="1">
    <citation type="submission" date="2020-07" db="EMBL/GenBank/DDBJ databases">
        <title>Comparative genomics of pyrophilous fungi reveals a link between fire events and developmental genes.</title>
        <authorList>
            <consortium name="DOE Joint Genome Institute"/>
            <person name="Steindorff A.S."/>
            <person name="Carver A."/>
            <person name="Calhoun S."/>
            <person name="Stillman K."/>
            <person name="Liu H."/>
            <person name="Lipzen A."/>
            <person name="Pangilinan J."/>
            <person name="Labutti K."/>
            <person name="Bruns T.D."/>
            <person name="Grigoriev I.V."/>
        </authorList>
    </citation>
    <scope>NUCLEOTIDE SEQUENCE [LARGE SCALE GENOMIC DNA]</scope>
    <source>
        <strain evidence="1 2">CBS 144469</strain>
    </source>
</reference>